<evidence type="ECO:0000313" key="1">
    <source>
        <dbReference type="EMBL" id="KKR87549.1"/>
    </source>
</evidence>
<organism evidence="1 2">
    <name type="scientific">Candidatus Uhrbacteria bacterium GW2011_GWC2_41_11</name>
    <dbReference type="NCBI Taxonomy" id="1618985"/>
    <lineage>
        <taxon>Bacteria</taxon>
        <taxon>Candidatus Uhriibacteriota</taxon>
    </lineage>
</organism>
<gene>
    <name evidence="1" type="ORF">UU35_C0002G0050</name>
</gene>
<proteinExistence type="predicted"/>
<sequence length="346" mass="40718">MKDIENLDETVAWFERFMDFLLKPLSEWCFREAIEAKTGQDVFLAEKSAFHGIDLCRKLDSDKISSVSHDLRLLATRGGMRQTVYYLRLWKFRSYDGESEYAWVRRSVRKLRVWIALFPEEREMLDIRDGELEEYIHLADRSIIFRICSKMEDGSCTIQAGLNELSMCGVQKSLEGLNIASILPEIFDRTEPVEERKELHLGIVSRLWHLHFGTSNSRKRMDFVREIRENLSILSEPPEAHGTSEEELNGFLLGRIFLECADEVTDAWRQATMPEFPHLTVDEETARDMLEVIEENREILQKMGMSEFPRFLRSMVDFQRRMDEEIDRLRTFYKQSDPPPSDDLKE</sequence>
<comment type="caution">
    <text evidence="1">The sequence shown here is derived from an EMBL/GenBank/DDBJ whole genome shotgun (WGS) entry which is preliminary data.</text>
</comment>
<dbReference type="EMBL" id="LCAH01000002">
    <property type="protein sequence ID" value="KKR87549.1"/>
    <property type="molecule type" value="Genomic_DNA"/>
</dbReference>
<name>A0A0G0UF48_9BACT</name>
<reference evidence="1 2" key="1">
    <citation type="journal article" date="2015" name="Nature">
        <title>rRNA introns, odd ribosomes, and small enigmatic genomes across a large radiation of phyla.</title>
        <authorList>
            <person name="Brown C.T."/>
            <person name="Hug L.A."/>
            <person name="Thomas B.C."/>
            <person name="Sharon I."/>
            <person name="Castelle C.J."/>
            <person name="Singh A."/>
            <person name="Wilkins M.J."/>
            <person name="Williams K.H."/>
            <person name="Banfield J.F."/>
        </authorList>
    </citation>
    <scope>NUCLEOTIDE SEQUENCE [LARGE SCALE GENOMIC DNA]</scope>
</reference>
<evidence type="ECO:0000313" key="2">
    <source>
        <dbReference type="Proteomes" id="UP000034616"/>
    </source>
</evidence>
<dbReference type="Proteomes" id="UP000034616">
    <property type="component" value="Unassembled WGS sequence"/>
</dbReference>
<dbReference type="AlphaFoldDB" id="A0A0G0UF48"/>
<protein>
    <submittedName>
        <fullName evidence="1">Uncharacterized protein</fullName>
    </submittedName>
</protein>
<accession>A0A0G0UF48</accession>